<keyword evidence="1" id="KW-1133">Transmembrane helix</keyword>
<feature type="transmembrane region" description="Helical" evidence="1">
    <location>
        <begin position="109"/>
        <end position="130"/>
    </location>
</feature>
<dbReference type="InterPro" id="IPR018750">
    <property type="entry name" value="DUF2306_membrane"/>
</dbReference>
<feature type="transmembrane region" description="Helical" evidence="1">
    <location>
        <begin position="45"/>
        <end position="62"/>
    </location>
</feature>
<proteinExistence type="predicted"/>
<organism evidence="2 3">
    <name type="scientific">Thalassotalea euphylliae</name>
    <dbReference type="NCBI Taxonomy" id="1655234"/>
    <lineage>
        <taxon>Bacteria</taxon>
        <taxon>Pseudomonadati</taxon>
        <taxon>Pseudomonadota</taxon>
        <taxon>Gammaproteobacteria</taxon>
        <taxon>Alteromonadales</taxon>
        <taxon>Colwelliaceae</taxon>
        <taxon>Thalassotalea</taxon>
    </lineage>
</organism>
<dbReference type="Pfam" id="PF10067">
    <property type="entry name" value="DUF2306"/>
    <property type="match status" value="1"/>
</dbReference>
<accession>A0A3E0TR33</accession>
<dbReference type="AlphaFoldDB" id="A0A3E0TR33"/>
<feature type="transmembrane region" description="Helical" evidence="1">
    <location>
        <begin position="172"/>
        <end position="192"/>
    </location>
</feature>
<feature type="transmembrane region" description="Helical" evidence="1">
    <location>
        <begin position="142"/>
        <end position="166"/>
    </location>
</feature>
<dbReference type="OrthoDB" id="8759010at2"/>
<evidence type="ECO:0000313" key="3">
    <source>
        <dbReference type="Proteomes" id="UP000256478"/>
    </source>
</evidence>
<evidence type="ECO:0000256" key="1">
    <source>
        <dbReference type="SAM" id="Phobius"/>
    </source>
</evidence>
<comment type="caution">
    <text evidence="2">The sequence shown here is derived from an EMBL/GenBank/DDBJ whole genome shotgun (WGS) entry which is preliminary data.</text>
</comment>
<reference evidence="2 3" key="1">
    <citation type="submission" date="2018-08" db="EMBL/GenBank/DDBJ databases">
        <title>Thalassotalea euphylliae genome.</title>
        <authorList>
            <person name="Summers S."/>
            <person name="Rice S.A."/>
            <person name="Freckelton M.L."/>
            <person name="Nedved B.T."/>
            <person name="Hadfield M.G."/>
        </authorList>
    </citation>
    <scope>NUCLEOTIDE SEQUENCE [LARGE SCALE GENOMIC DNA]</scope>
    <source>
        <strain evidence="2 3">H1</strain>
    </source>
</reference>
<sequence length="201" mass="22311">MLRHFAWPVMTVLAFGVAVYALLNLSIPTFRSQFIANLFDTSPEAISLHLAGGIGAMIFGALQLNRQLRVKYIGVHRWLGRLYVLAVVLGGLSGLVLALNAFGGMASQFGFGLMALCWLGTTLTAYWHILHGDVTAHRDWMIRSYALTLAGVTLRVYLGLSTLVGIKFSDFYPVLSWICWVPNLLLVEWFVLTQLYKTSKG</sequence>
<dbReference type="EMBL" id="QUOU01000001">
    <property type="protein sequence ID" value="REL26405.1"/>
    <property type="molecule type" value="Genomic_DNA"/>
</dbReference>
<protein>
    <submittedName>
        <fullName evidence="2">DUF2306 domain-containing protein</fullName>
    </submittedName>
</protein>
<name>A0A3E0TR33_9GAMM</name>
<dbReference type="RefSeq" id="WP_116007522.1">
    <property type="nucleotide sequence ID" value="NZ_QUOU01000001.1"/>
</dbReference>
<gene>
    <name evidence="2" type="ORF">DXX93_07315</name>
</gene>
<keyword evidence="1" id="KW-0812">Transmembrane</keyword>
<evidence type="ECO:0000313" key="2">
    <source>
        <dbReference type="EMBL" id="REL26405.1"/>
    </source>
</evidence>
<dbReference type="Proteomes" id="UP000256478">
    <property type="component" value="Unassembled WGS sequence"/>
</dbReference>
<feature type="transmembrane region" description="Helical" evidence="1">
    <location>
        <begin position="5"/>
        <end position="25"/>
    </location>
</feature>
<feature type="transmembrane region" description="Helical" evidence="1">
    <location>
        <begin position="82"/>
        <end position="103"/>
    </location>
</feature>
<keyword evidence="1" id="KW-0472">Membrane</keyword>